<evidence type="ECO:0000313" key="1">
    <source>
        <dbReference type="EMBL" id="GFT10815.1"/>
    </source>
</evidence>
<dbReference type="AlphaFoldDB" id="A0A8X6NEG2"/>
<reference evidence="1" key="1">
    <citation type="submission" date="2020-08" db="EMBL/GenBank/DDBJ databases">
        <title>Multicomponent nature underlies the extraordinary mechanical properties of spider dragline silk.</title>
        <authorList>
            <person name="Kono N."/>
            <person name="Nakamura H."/>
            <person name="Mori M."/>
            <person name="Yoshida Y."/>
            <person name="Ohtoshi R."/>
            <person name="Malay A.D."/>
            <person name="Moran D.A.P."/>
            <person name="Tomita M."/>
            <person name="Numata K."/>
            <person name="Arakawa K."/>
        </authorList>
    </citation>
    <scope>NUCLEOTIDE SEQUENCE</scope>
</reference>
<accession>A0A8X6NEG2</accession>
<gene>
    <name evidence="1" type="ORF">NPIL_576301</name>
</gene>
<proteinExistence type="predicted"/>
<dbReference type="Proteomes" id="UP000887013">
    <property type="component" value="Unassembled WGS sequence"/>
</dbReference>
<evidence type="ECO:0000313" key="2">
    <source>
        <dbReference type="Proteomes" id="UP000887013"/>
    </source>
</evidence>
<organism evidence="1 2">
    <name type="scientific">Nephila pilipes</name>
    <name type="common">Giant wood spider</name>
    <name type="synonym">Nephila maculata</name>
    <dbReference type="NCBI Taxonomy" id="299642"/>
    <lineage>
        <taxon>Eukaryota</taxon>
        <taxon>Metazoa</taxon>
        <taxon>Ecdysozoa</taxon>
        <taxon>Arthropoda</taxon>
        <taxon>Chelicerata</taxon>
        <taxon>Arachnida</taxon>
        <taxon>Araneae</taxon>
        <taxon>Araneomorphae</taxon>
        <taxon>Entelegynae</taxon>
        <taxon>Araneoidea</taxon>
        <taxon>Nephilidae</taxon>
        <taxon>Nephila</taxon>
    </lineage>
</organism>
<name>A0A8X6NEG2_NEPPI</name>
<keyword evidence="2" id="KW-1185">Reference proteome</keyword>
<sequence>MGLRSNPSEWRGMENISSAVIIHCRCVVPESEQLNYHPMASVVVALDVNGYPVAMTSSRSASSIRQTWSFRSITVVSGSRQAISLFIKSALTLDPQNC</sequence>
<dbReference type="EMBL" id="BMAW01103775">
    <property type="protein sequence ID" value="GFT10815.1"/>
    <property type="molecule type" value="Genomic_DNA"/>
</dbReference>
<protein>
    <submittedName>
        <fullName evidence="1">Uncharacterized protein</fullName>
    </submittedName>
</protein>
<comment type="caution">
    <text evidence="1">The sequence shown here is derived from an EMBL/GenBank/DDBJ whole genome shotgun (WGS) entry which is preliminary data.</text>
</comment>